<feature type="transmembrane region" description="Helical" evidence="1">
    <location>
        <begin position="68"/>
        <end position="85"/>
    </location>
</feature>
<organism evidence="2 3">
    <name type="scientific">Turnera subulata</name>
    <dbReference type="NCBI Taxonomy" id="218843"/>
    <lineage>
        <taxon>Eukaryota</taxon>
        <taxon>Viridiplantae</taxon>
        <taxon>Streptophyta</taxon>
        <taxon>Embryophyta</taxon>
        <taxon>Tracheophyta</taxon>
        <taxon>Spermatophyta</taxon>
        <taxon>Magnoliopsida</taxon>
        <taxon>eudicotyledons</taxon>
        <taxon>Gunneridae</taxon>
        <taxon>Pentapetalae</taxon>
        <taxon>rosids</taxon>
        <taxon>fabids</taxon>
        <taxon>Malpighiales</taxon>
        <taxon>Passifloraceae</taxon>
        <taxon>Turnera</taxon>
    </lineage>
</organism>
<feature type="transmembrane region" description="Helical" evidence="1">
    <location>
        <begin position="421"/>
        <end position="440"/>
    </location>
</feature>
<keyword evidence="1" id="KW-0812">Transmembrane</keyword>
<feature type="transmembrane region" description="Helical" evidence="1">
    <location>
        <begin position="223"/>
        <end position="241"/>
    </location>
</feature>
<dbReference type="Gene3D" id="1.20.1250.20">
    <property type="entry name" value="MFS general substrate transporter like domains"/>
    <property type="match status" value="1"/>
</dbReference>
<feature type="transmembrane region" description="Helical" evidence="1">
    <location>
        <begin position="333"/>
        <end position="350"/>
    </location>
</feature>
<dbReference type="InterPro" id="IPR008509">
    <property type="entry name" value="MOT2/MFSD5"/>
</dbReference>
<keyword evidence="1" id="KW-0472">Membrane</keyword>
<dbReference type="Pfam" id="PF05631">
    <property type="entry name" value="MFS_5"/>
    <property type="match status" value="1"/>
</dbReference>
<reference evidence="2" key="2">
    <citation type="journal article" date="2023" name="Plants (Basel)">
        <title>Annotation of the Turnera subulata (Passifloraceae) Draft Genome Reveals the S-Locus Evolved after the Divergence of Turneroideae from Passifloroideae in a Stepwise Manner.</title>
        <authorList>
            <person name="Henning P.M."/>
            <person name="Roalson E.H."/>
            <person name="Mir W."/>
            <person name="McCubbin A.G."/>
            <person name="Shore J.S."/>
        </authorList>
    </citation>
    <scope>NUCLEOTIDE SEQUENCE</scope>
    <source>
        <strain evidence="2">F60SS</strain>
    </source>
</reference>
<feature type="transmembrane region" description="Helical" evidence="1">
    <location>
        <begin position="388"/>
        <end position="409"/>
    </location>
</feature>
<gene>
    <name evidence="2" type="ORF">Tsubulata_001536</name>
</gene>
<dbReference type="PANTHER" id="PTHR23516:SF2">
    <property type="entry name" value="MOLYBDATE-ANION TRANSPORTER"/>
    <property type="match status" value="1"/>
</dbReference>
<keyword evidence="3" id="KW-1185">Reference proteome</keyword>
<feature type="transmembrane region" description="Helical" evidence="1">
    <location>
        <begin position="97"/>
        <end position="117"/>
    </location>
</feature>
<dbReference type="GO" id="GO:0015098">
    <property type="term" value="F:molybdate ion transmembrane transporter activity"/>
    <property type="evidence" value="ECO:0007669"/>
    <property type="project" value="InterPro"/>
</dbReference>
<keyword evidence="1" id="KW-1133">Transmembrane helix</keyword>
<evidence type="ECO:0000313" key="3">
    <source>
        <dbReference type="Proteomes" id="UP001141552"/>
    </source>
</evidence>
<comment type="caution">
    <text evidence="2">The sequence shown here is derived from an EMBL/GenBank/DDBJ whole genome shotgun (WGS) entry which is preliminary data.</text>
</comment>
<dbReference type="InterPro" id="IPR036259">
    <property type="entry name" value="MFS_trans_sf"/>
</dbReference>
<proteinExistence type="predicted"/>
<dbReference type="AlphaFoldDB" id="A0A9Q0FA66"/>
<dbReference type="OrthoDB" id="263957at2759"/>
<sequence length="454" mass="50126">MGVAIETTVWEPNLTLFIFMFIVCFFSLTLFPHFSKNARINNNKSSSSSFDHSSPSPPSPFLRFHRHFLLLYSLASVMEGVWSVFGEFEFASKDQMLISLSFGYGAALLVGTFLGMLSDSIGHKKCCLMFCILHLFVGIWKRVSQHPGVLLASVCLSLATSLFSFSFESWVVTESEKMGHRRDTLGDTFWLMTFLESASLIGSQVLVNWLVGGNVGNGVASSSSAAIFLALVGVLCVGKGWKDTRQTAMMKDNSVSYAGIFSDKRIWLLGFAQACLHFSIAVFWILWAPTLVADGREVNLGLIYPCLLGARMLGSTVFPWLLSGLLSLRTEDCLFYVFVIMGLALSLVAYDYQEIGVLVMLFCLFHAGVGLAAPSLARLRTMHVPDDLRGGMMSISLAPANATILFLIIQRGYYGSIENSTMMAIAALGLFMAAACMHLLKRWGKQPYQNWHKS</sequence>
<feature type="transmembrane region" description="Helical" evidence="1">
    <location>
        <begin position="266"/>
        <end position="287"/>
    </location>
</feature>
<protein>
    <submittedName>
        <fullName evidence="2">Uncharacterized protein</fullName>
    </submittedName>
</protein>
<feature type="transmembrane region" description="Helical" evidence="1">
    <location>
        <begin position="149"/>
        <end position="167"/>
    </location>
</feature>
<dbReference type="GO" id="GO:0016020">
    <property type="term" value="C:membrane"/>
    <property type="evidence" value="ECO:0007669"/>
    <property type="project" value="InterPro"/>
</dbReference>
<dbReference type="PANTHER" id="PTHR23516">
    <property type="entry name" value="SAM (S-ADENOSYL METHIONINE) TRANSPORTER"/>
    <property type="match status" value="1"/>
</dbReference>
<reference evidence="2" key="1">
    <citation type="submission" date="2022-02" db="EMBL/GenBank/DDBJ databases">
        <authorList>
            <person name="Henning P.M."/>
            <person name="McCubbin A.G."/>
            <person name="Shore J.S."/>
        </authorList>
    </citation>
    <scope>NUCLEOTIDE SEQUENCE</scope>
    <source>
        <strain evidence="2">F60SS</strain>
        <tissue evidence="2">Leaves</tissue>
    </source>
</reference>
<accession>A0A9Q0FA66</accession>
<name>A0A9Q0FA66_9ROSI</name>
<dbReference type="EMBL" id="JAKUCV010006610">
    <property type="protein sequence ID" value="KAJ4826656.1"/>
    <property type="molecule type" value="Genomic_DNA"/>
</dbReference>
<feature type="transmembrane region" description="Helical" evidence="1">
    <location>
        <begin position="14"/>
        <end position="34"/>
    </location>
</feature>
<dbReference type="SUPFAM" id="SSF103473">
    <property type="entry name" value="MFS general substrate transporter"/>
    <property type="match status" value="1"/>
</dbReference>
<feature type="transmembrane region" description="Helical" evidence="1">
    <location>
        <begin position="302"/>
        <end position="321"/>
    </location>
</feature>
<feature type="transmembrane region" description="Helical" evidence="1">
    <location>
        <begin position="356"/>
        <end position="376"/>
    </location>
</feature>
<evidence type="ECO:0000313" key="2">
    <source>
        <dbReference type="EMBL" id="KAJ4826656.1"/>
    </source>
</evidence>
<dbReference type="Proteomes" id="UP001141552">
    <property type="component" value="Unassembled WGS sequence"/>
</dbReference>
<evidence type="ECO:0000256" key="1">
    <source>
        <dbReference type="SAM" id="Phobius"/>
    </source>
</evidence>